<dbReference type="EMBL" id="FOPU01000066">
    <property type="protein sequence ID" value="SFI08301.1"/>
    <property type="molecule type" value="Genomic_DNA"/>
</dbReference>
<sequence>MSQAIADLFAETGATGYGAALDRLTRIGADFDMSCVFGFSAQKSPVVIHDGYSETVDRRALQSYLRGAYLLDPFYAASIGDIPEGLWRMRDLAPDAYYDTEFAWSQEVHPCISDQAGTLVEEIGYVVPLTGRFTATYSLMRNRGGACFNEAEAERLRQLLPVIAASLRLHWDVSCGSDQTSNPALDSEEVFSAAFHVLTPAQQAVTKLILRGHSNISIASNLDITEGTVKQHRYNIYKRLGISSQSELFQRFIDYLGG</sequence>
<feature type="domain" description="HTH luxR-type" evidence="4">
    <location>
        <begin position="191"/>
        <end position="256"/>
    </location>
</feature>
<dbReference type="STRING" id="34004.SAMN04488021_1667"/>
<dbReference type="SMART" id="SM00421">
    <property type="entry name" value="HTH_LUXR"/>
    <property type="match status" value="1"/>
</dbReference>
<dbReference type="PANTHER" id="PTHR44688:SF16">
    <property type="entry name" value="DNA-BINDING TRANSCRIPTIONAL ACTIVATOR DEVR_DOSR"/>
    <property type="match status" value="1"/>
</dbReference>
<keyword evidence="2" id="KW-0238">DNA-binding</keyword>
<evidence type="ECO:0000256" key="3">
    <source>
        <dbReference type="ARBA" id="ARBA00023163"/>
    </source>
</evidence>
<dbReference type="GO" id="GO:0006355">
    <property type="term" value="P:regulation of DNA-templated transcription"/>
    <property type="evidence" value="ECO:0007669"/>
    <property type="project" value="InterPro"/>
</dbReference>
<dbReference type="PRINTS" id="PR00038">
    <property type="entry name" value="HTHLUXR"/>
</dbReference>
<dbReference type="Gene3D" id="1.10.10.10">
    <property type="entry name" value="Winged helix-like DNA-binding domain superfamily/Winged helix DNA-binding domain"/>
    <property type="match status" value="1"/>
</dbReference>
<dbReference type="SUPFAM" id="SSF46894">
    <property type="entry name" value="C-terminal effector domain of the bipartite response regulators"/>
    <property type="match status" value="1"/>
</dbReference>
<dbReference type="PANTHER" id="PTHR44688">
    <property type="entry name" value="DNA-BINDING TRANSCRIPTIONAL ACTIVATOR DEVR_DOSR"/>
    <property type="match status" value="1"/>
</dbReference>
<gene>
    <name evidence="5" type="ORF">SAMN04488021_1667</name>
</gene>
<keyword evidence="1" id="KW-0805">Transcription regulation</keyword>
<keyword evidence="6" id="KW-1185">Reference proteome</keyword>
<protein>
    <submittedName>
        <fullName evidence="5">Regulatory protein, luxR family</fullName>
    </submittedName>
</protein>
<dbReference type="PROSITE" id="PS00622">
    <property type="entry name" value="HTH_LUXR_1"/>
    <property type="match status" value="1"/>
</dbReference>
<dbReference type="PROSITE" id="PS50043">
    <property type="entry name" value="HTH_LUXR_2"/>
    <property type="match status" value="1"/>
</dbReference>
<reference evidence="5 6" key="1">
    <citation type="submission" date="2016-10" db="EMBL/GenBank/DDBJ databases">
        <authorList>
            <person name="de Groot N.N."/>
        </authorList>
    </citation>
    <scope>NUCLEOTIDE SEQUENCE [LARGE SCALE GENOMIC DNA]</scope>
    <source>
        <strain evidence="5 6">DSM 8537</strain>
    </source>
</reference>
<organism evidence="5 6">
    <name type="scientific">Paracoccus aminovorans</name>
    <dbReference type="NCBI Taxonomy" id="34004"/>
    <lineage>
        <taxon>Bacteria</taxon>
        <taxon>Pseudomonadati</taxon>
        <taxon>Pseudomonadota</taxon>
        <taxon>Alphaproteobacteria</taxon>
        <taxon>Rhodobacterales</taxon>
        <taxon>Paracoccaceae</taxon>
        <taxon>Paracoccus</taxon>
    </lineage>
</organism>
<proteinExistence type="predicted"/>
<dbReference type="InterPro" id="IPR000792">
    <property type="entry name" value="Tscrpt_reg_LuxR_C"/>
</dbReference>
<evidence type="ECO:0000313" key="5">
    <source>
        <dbReference type="EMBL" id="SFI08301.1"/>
    </source>
</evidence>
<evidence type="ECO:0000256" key="1">
    <source>
        <dbReference type="ARBA" id="ARBA00023015"/>
    </source>
</evidence>
<evidence type="ECO:0000256" key="2">
    <source>
        <dbReference type="ARBA" id="ARBA00023125"/>
    </source>
</evidence>
<accession>A0A1I3FBP7</accession>
<evidence type="ECO:0000313" key="6">
    <source>
        <dbReference type="Proteomes" id="UP000183635"/>
    </source>
</evidence>
<evidence type="ECO:0000259" key="4">
    <source>
        <dbReference type="PROSITE" id="PS50043"/>
    </source>
</evidence>
<dbReference type="AlphaFoldDB" id="A0A1I3FBP7"/>
<dbReference type="InterPro" id="IPR036388">
    <property type="entry name" value="WH-like_DNA-bd_sf"/>
</dbReference>
<dbReference type="Proteomes" id="UP000183635">
    <property type="component" value="Unassembled WGS sequence"/>
</dbReference>
<name>A0A1I3FBP7_9RHOB</name>
<keyword evidence="3" id="KW-0804">Transcription</keyword>
<dbReference type="GO" id="GO:0003677">
    <property type="term" value="F:DNA binding"/>
    <property type="evidence" value="ECO:0007669"/>
    <property type="project" value="UniProtKB-KW"/>
</dbReference>
<dbReference type="InterPro" id="IPR016032">
    <property type="entry name" value="Sig_transdc_resp-reg_C-effctor"/>
</dbReference>
<dbReference type="Pfam" id="PF00196">
    <property type="entry name" value="GerE"/>
    <property type="match status" value="1"/>
</dbReference>
<dbReference type="CDD" id="cd06170">
    <property type="entry name" value="LuxR_C_like"/>
    <property type="match status" value="1"/>
</dbReference>